<organism evidence="3 4">
    <name type="scientific">Sulfitobacter brevis</name>
    <dbReference type="NCBI Taxonomy" id="74348"/>
    <lineage>
        <taxon>Bacteria</taxon>
        <taxon>Pseudomonadati</taxon>
        <taxon>Pseudomonadota</taxon>
        <taxon>Alphaproteobacteria</taxon>
        <taxon>Rhodobacterales</taxon>
        <taxon>Roseobacteraceae</taxon>
        <taxon>Sulfitobacter</taxon>
    </lineage>
</organism>
<feature type="region of interest" description="Disordered" evidence="1">
    <location>
        <begin position="55"/>
        <end position="79"/>
    </location>
</feature>
<dbReference type="STRING" id="74348.SAMN04488523_105321"/>
<evidence type="ECO:0000256" key="2">
    <source>
        <dbReference type="SAM" id="SignalP"/>
    </source>
</evidence>
<dbReference type="Proteomes" id="UP000198977">
    <property type="component" value="Unassembled WGS sequence"/>
</dbReference>
<evidence type="ECO:0000313" key="3">
    <source>
        <dbReference type="EMBL" id="SFE20950.1"/>
    </source>
</evidence>
<protein>
    <recommendedName>
        <fullName evidence="5">Phage tail tape measure protein</fullName>
    </recommendedName>
</protein>
<reference evidence="3 4" key="1">
    <citation type="submission" date="2016-10" db="EMBL/GenBank/DDBJ databases">
        <authorList>
            <person name="de Groot N.N."/>
        </authorList>
    </citation>
    <scope>NUCLEOTIDE SEQUENCE [LARGE SCALE GENOMIC DNA]</scope>
    <source>
        <strain evidence="3 4">DSM 11443</strain>
    </source>
</reference>
<keyword evidence="4" id="KW-1185">Reference proteome</keyword>
<proteinExistence type="predicted"/>
<evidence type="ECO:0008006" key="5">
    <source>
        <dbReference type="Google" id="ProtNLM"/>
    </source>
</evidence>
<dbReference type="EMBL" id="FOMW01000005">
    <property type="protein sequence ID" value="SFE20950.1"/>
    <property type="molecule type" value="Genomic_DNA"/>
</dbReference>
<feature type="signal peptide" evidence="2">
    <location>
        <begin position="1"/>
        <end position="23"/>
    </location>
</feature>
<dbReference type="AlphaFoldDB" id="A0A1I1YSJ2"/>
<dbReference type="RefSeq" id="WP_093923553.1">
    <property type="nucleotide sequence ID" value="NZ_FOMW01000005.1"/>
</dbReference>
<gene>
    <name evidence="3" type="ORF">SAMN04488523_105321</name>
</gene>
<keyword evidence="2" id="KW-0732">Signal</keyword>
<feature type="chain" id="PRO_5011464059" description="Phage tail tape measure protein" evidence="2">
    <location>
        <begin position="24"/>
        <end position="176"/>
    </location>
</feature>
<sequence>MATLALTALTAIKGAGLSTILSAAGAGIGAVGAIQSGNAQNAAAQYQAAQLEASGKAERASSQREAEEQQRQTRLMHSRARAVGAASGGGIDLELAGDIEAEGEYSALTALWEGAEAAKGRNAQAAASRLEGKAAKKAGYLKGASKVFSGAASLYESLAPSRTILSNGQSLLEKYG</sequence>
<evidence type="ECO:0000313" key="4">
    <source>
        <dbReference type="Proteomes" id="UP000198977"/>
    </source>
</evidence>
<evidence type="ECO:0000256" key="1">
    <source>
        <dbReference type="SAM" id="MobiDB-lite"/>
    </source>
</evidence>
<name>A0A1I1YSJ2_9RHOB</name>
<feature type="compositionally biased region" description="Basic and acidic residues" evidence="1">
    <location>
        <begin position="55"/>
        <end position="71"/>
    </location>
</feature>
<accession>A0A1I1YSJ2</accession>